<dbReference type="InterPro" id="IPR052359">
    <property type="entry name" value="HTH-type_reg/antitoxin"/>
</dbReference>
<dbReference type="PROSITE" id="PS50943">
    <property type="entry name" value="HTH_CROC1"/>
    <property type="match status" value="1"/>
</dbReference>
<dbReference type="AlphaFoldDB" id="A0A6S6SXU6"/>
<evidence type="ECO:0000256" key="2">
    <source>
        <dbReference type="ARBA" id="ARBA00023125"/>
    </source>
</evidence>
<name>A0A6S6SXU6_9BACT</name>
<accession>A0A6S6SXU6</accession>
<keyword evidence="1" id="KW-0805">Transcription regulation</keyword>
<dbReference type="InterPro" id="IPR010982">
    <property type="entry name" value="Lambda_DNA-bd_dom_sf"/>
</dbReference>
<dbReference type="Gene3D" id="1.10.260.40">
    <property type="entry name" value="lambda repressor-like DNA-binding domains"/>
    <property type="match status" value="1"/>
</dbReference>
<proteinExistence type="predicted"/>
<dbReference type="Pfam" id="PF01381">
    <property type="entry name" value="HTH_3"/>
    <property type="match status" value="1"/>
</dbReference>
<dbReference type="InterPro" id="IPR001387">
    <property type="entry name" value="Cro/C1-type_HTH"/>
</dbReference>
<evidence type="ECO:0000256" key="1">
    <source>
        <dbReference type="ARBA" id="ARBA00023015"/>
    </source>
</evidence>
<dbReference type="SMART" id="SM00530">
    <property type="entry name" value="HTH_XRE"/>
    <property type="match status" value="1"/>
</dbReference>
<evidence type="ECO:0000256" key="3">
    <source>
        <dbReference type="ARBA" id="ARBA00023163"/>
    </source>
</evidence>
<dbReference type="PANTHER" id="PTHR36511:SF4">
    <property type="entry name" value="ANTITOXIN MQSA"/>
    <property type="match status" value="1"/>
</dbReference>
<dbReference type="GO" id="GO:0003677">
    <property type="term" value="F:DNA binding"/>
    <property type="evidence" value="ECO:0007669"/>
    <property type="project" value="UniProtKB-KW"/>
</dbReference>
<dbReference type="PANTHER" id="PTHR36511">
    <property type="entry name" value="MERR FAMILY BACTERIAL REGULATORY PROTEIN"/>
    <property type="match status" value="1"/>
</dbReference>
<organism evidence="5">
    <name type="scientific">uncultured Sulfurovum sp</name>
    <dbReference type="NCBI Taxonomy" id="269237"/>
    <lineage>
        <taxon>Bacteria</taxon>
        <taxon>Pseudomonadati</taxon>
        <taxon>Campylobacterota</taxon>
        <taxon>Epsilonproteobacteria</taxon>
        <taxon>Campylobacterales</taxon>
        <taxon>Sulfurovaceae</taxon>
        <taxon>Sulfurovum</taxon>
        <taxon>environmental samples</taxon>
    </lineage>
</organism>
<keyword evidence="3" id="KW-0804">Transcription</keyword>
<keyword evidence="2" id="KW-0238">DNA-binding</keyword>
<evidence type="ECO:0000313" key="5">
    <source>
        <dbReference type="EMBL" id="CAA6811921.1"/>
    </source>
</evidence>
<dbReference type="EMBL" id="CACVAZ010000070">
    <property type="protein sequence ID" value="CAA6811921.1"/>
    <property type="molecule type" value="Genomic_DNA"/>
</dbReference>
<sequence>MDDKLFNELLVSTKEAKEILAKKTAPNRTFYIDEPNAKEIRTKFDLTQNEFAKLLNISVATLRNWEQGRRRPEGPARVLLNVANSHPDVLMGL</sequence>
<gene>
    <name evidence="5" type="ORF">HELGO_WM38939</name>
</gene>
<dbReference type="SUPFAM" id="SSF47413">
    <property type="entry name" value="lambda repressor-like DNA-binding domains"/>
    <property type="match status" value="1"/>
</dbReference>
<evidence type="ECO:0000259" key="4">
    <source>
        <dbReference type="PROSITE" id="PS50943"/>
    </source>
</evidence>
<protein>
    <submittedName>
        <fullName evidence="5">Transcriptional regulator</fullName>
    </submittedName>
</protein>
<dbReference type="CDD" id="cd00093">
    <property type="entry name" value="HTH_XRE"/>
    <property type="match status" value="1"/>
</dbReference>
<reference evidence="5" key="1">
    <citation type="submission" date="2020-01" db="EMBL/GenBank/DDBJ databases">
        <authorList>
            <person name="Meier V. D."/>
            <person name="Meier V D."/>
        </authorList>
    </citation>
    <scope>NUCLEOTIDE SEQUENCE</scope>
    <source>
        <strain evidence="5">HLG_WM_MAG_02</strain>
    </source>
</reference>
<feature type="domain" description="HTH cro/C1-type" evidence="4">
    <location>
        <begin position="38"/>
        <end position="72"/>
    </location>
</feature>